<gene>
    <name evidence="2" type="ORF">HannXRQ_Chr06g0181701</name>
</gene>
<dbReference type="EMBL" id="CM007895">
    <property type="protein sequence ID" value="OTG23370.1"/>
    <property type="molecule type" value="Genomic_DNA"/>
</dbReference>
<organism evidence="2 3">
    <name type="scientific">Helianthus annuus</name>
    <name type="common">Common sunflower</name>
    <dbReference type="NCBI Taxonomy" id="4232"/>
    <lineage>
        <taxon>Eukaryota</taxon>
        <taxon>Viridiplantae</taxon>
        <taxon>Streptophyta</taxon>
        <taxon>Embryophyta</taxon>
        <taxon>Tracheophyta</taxon>
        <taxon>Spermatophyta</taxon>
        <taxon>Magnoliopsida</taxon>
        <taxon>eudicotyledons</taxon>
        <taxon>Gunneridae</taxon>
        <taxon>Pentapetalae</taxon>
        <taxon>asterids</taxon>
        <taxon>campanulids</taxon>
        <taxon>Asterales</taxon>
        <taxon>Asteraceae</taxon>
        <taxon>Asteroideae</taxon>
        <taxon>Heliantheae alliance</taxon>
        <taxon>Heliantheae</taxon>
        <taxon>Helianthus</taxon>
    </lineage>
</organism>
<dbReference type="InParanoid" id="A0A251UJ23"/>
<dbReference type="Proteomes" id="UP000215914">
    <property type="component" value="Chromosome 6"/>
</dbReference>
<dbReference type="AlphaFoldDB" id="A0A251UJ23"/>
<reference evidence="3" key="1">
    <citation type="journal article" date="2017" name="Nature">
        <title>The sunflower genome provides insights into oil metabolism, flowering and Asterid evolution.</title>
        <authorList>
            <person name="Badouin H."/>
            <person name="Gouzy J."/>
            <person name="Grassa C.J."/>
            <person name="Murat F."/>
            <person name="Staton S.E."/>
            <person name="Cottret L."/>
            <person name="Lelandais-Briere C."/>
            <person name="Owens G.L."/>
            <person name="Carrere S."/>
            <person name="Mayjonade B."/>
            <person name="Legrand L."/>
            <person name="Gill N."/>
            <person name="Kane N.C."/>
            <person name="Bowers J.E."/>
            <person name="Hubner S."/>
            <person name="Bellec A."/>
            <person name="Berard A."/>
            <person name="Berges H."/>
            <person name="Blanchet N."/>
            <person name="Boniface M.C."/>
            <person name="Brunel D."/>
            <person name="Catrice O."/>
            <person name="Chaidir N."/>
            <person name="Claudel C."/>
            <person name="Donnadieu C."/>
            <person name="Faraut T."/>
            <person name="Fievet G."/>
            <person name="Helmstetter N."/>
            <person name="King M."/>
            <person name="Knapp S.J."/>
            <person name="Lai Z."/>
            <person name="Le Paslier M.C."/>
            <person name="Lippi Y."/>
            <person name="Lorenzon L."/>
            <person name="Mandel J.R."/>
            <person name="Marage G."/>
            <person name="Marchand G."/>
            <person name="Marquand E."/>
            <person name="Bret-Mestries E."/>
            <person name="Morien E."/>
            <person name="Nambeesan S."/>
            <person name="Nguyen T."/>
            <person name="Pegot-Espagnet P."/>
            <person name="Pouilly N."/>
            <person name="Raftis F."/>
            <person name="Sallet E."/>
            <person name="Schiex T."/>
            <person name="Thomas J."/>
            <person name="Vandecasteele C."/>
            <person name="Vares D."/>
            <person name="Vear F."/>
            <person name="Vautrin S."/>
            <person name="Crespi M."/>
            <person name="Mangin B."/>
            <person name="Burke J.M."/>
            <person name="Salse J."/>
            <person name="Munos S."/>
            <person name="Vincourt P."/>
            <person name="Rieseberg L.H."/>
            <person name="Langlade N.B."/>
        </authorList>
    </citation>
    <scope>NUCLEOTIDE SEQUENCE [LARGE SCALE GENOMIC DNA]</scope>
    <source>
        <strain evidence="3">cv. SF193</strain>
    </source>
</reference>
<evidence type="ECO:0000313" key="3">
    <source>
        <dbReference type="Proteomes" id="UP000215914"/>
    </source>
</evidence>
<proteinExistence type="predicted"/>
<name>A0A251UJ23_HELAN</name>
<evidence type="ECO:0000256" key="1">
    <source>
        <dbReference type="SAM" id="MobiDB-lite"/>
    </source>
</evidence>
<protein>
    <submittedName>
        <fullName evidence="2">Uncharacterized protein</fullName>
    </submittedName>
</protein>
<accession>A0A251UJ23</accession>
<evidence type="ECO:0000313" key="2">
    <source>
        <dbReference type="EMBL" id="OTG23370.1"/>
    </source>
</evidence>
<keyword evidence="3" id="KW-1185">Reference proteome</keyword>
<sequence>MTSPFLLCINGRWYSTTISDHDEEQEASDTTMFNGGLDCRGPRPTLDGVGARDADSSGTRGI</sequence>
<feature type="region of interest" description="Disordered" evidence="1">
    <location>
        <begin position="21"/>
        <end position="62"/>
    </location>
</feature>